<sequence>MVINFFAGAPITVGASLSHGGEVLEGNVGVAIAGHPVATKGARCQCDLHGATIIKTASGRVMVNGGGPVAITGDVTDCGAYLTALEDVGRKNQEMQDYSNGMQKYSTYNSMSPAGQSHVNGSTLNYNGHSYVFTSSYHANGLPTFVNDAGAVITMNVDIRLFMILFGMLPISAPTLTGS</sequence>
<dbReference type="AlphaFoldDB" id="A0A9X1RTA0"/>
<proteinExistence type="predicted"/>
<evidence type="ECO:0000313" key="2">
    <source>
        <dbReference type="Proteomes" id="UP001139308"/>
    </source>
</evidence>
<keyword evidence="2" id="KW-1185">Reference proteome</keyword>
<organism evidence="1 2">
    <name type="scientific">Paraburkholderia tagetis</name>
    <dbReference type="NCBI Taxonomy" id="2913261"/>
    <lineage>
        <taxon>Bacteria</taxon>
        <taxon>Pseudomonadati</taxon>
        <taxon>Pseudomonadota</taxon>
        <taxon>Betaproteobacteria</taxon>
        <taxon>Burkholderiales</taxon>
        <taxon>Burkholderiaceae</taxon>
        <taxon>Paraburkholderia</taxon>
    </lineage>
</organism>
<name>A0A9X1RTA0_9BURK</name>
<dbReference type="InterPro" id="IPR008727">
    <property type="entry name" value="PAAR_motif"/>
</dbReference>
<dbReference type="CDD" id="cd14744">
    <property type="entry name" value="PAAR_CT_2"/>
    <property type="match status" value="1"/>
</dbReference>
<reference evidence="1" key="1">
    <citation type="submission" date="2022-01" db="EMBL/GenBank/DDBJ databases">
        <title>Genome sequence and assembly of Parabukholderia sp. RG36.</title>
        <authorList>
            <person name="Chhetri G."/>
        </authorList>
    </citation>
    <scope>NUCLEOTIDE SEQUENCE</scope>
    <source>
        <strain evidence="1">RG36</strain>
    </source>
</reference>
<protein>
    <submittedName>
        <fullName evidence="1">PAAR domain-containing protein</fullName>
    </submittedName>
</protein>
<evidence type="ECO:0000313" key="1">
    <source>
        <dbReference type="EMBL" id="MCG5075672.1"/>
    </source>
</evidence>
<dbReference type="Gene3D" id="2.60.200.60">
    <property type="match status" value="1"/>
</dbReference>
<dbReference type="Pfam" id="PF05488">
    <property type="entry name" value="PAAR_motif"/>
    <property type="match status" value="1"/>
</dbReference>
<gene>
    <name evidence="1" type="ORF">L5014_20225</name>
</gene>
<comment type="caution">
    <text evidence="1">The sequence shown here is derived from an EMBL/GenBank/DDBJ whole genome shotgun (WGS) entry which is preliminary data.</text>
</comment>
<dbReference type="RefSeq" id="WP_238465521.1">
    <property type="nucleotide sequence ID" value="NZ_JAKLJA010000017.1"/>
</dbReference>
<dbReference type="Proteomes" id="UP001139308">
    <property type="component" value="Unassembled WGS sequence"/>
</dbReference>
<dbReference type="EMBL" id="JAKLJA010000017">
    <property type="protein sequence ID" value="MCG5075672.1"/>
    <property type="molecule type" value="Genomic_DNA"/>
</dbReference>
<accession>A0A9X1RTA0</accession>